<dbReference type="EMBL" id="JAHSPG010000008">
    <property type="protein sequence ID" value="MBV4357937.1"/>
    <property type="molecule type" value="Genomic_DNA"/>
</dbReference>
<organism evidence="2 3">
    <name type="scientific">Pinibacter aurantiacus</name>
    <dbReference type="NCBI Taxonomy" id="2851599"/>
    <lineage>
        <taxon>Bacteria</taxon>
        <taxon>Pseudomonadati</taxon>
        <taxon>Bacteroidota</taxon>
        <taxon>Chitinophagia</taxon>
        <taxon>Chitinophagales</taxon>
        <taxon>Chitinophagaceae</taxon>
        <taxon>Pinibacter</taxon>
    </lineage>
</organism>
<dbReference type="InterPro" id="IPR004879">
    <property type="entry name" value="Ssp411-like_TRX"/>
</dbReference>
<dbReference type="PANTHER" id="PTHR42899:SF1">
    <property type="entry name" value="SPERMATOGENESIS-ASSOCIATED PROTEIN 20"/>
    <property type="match status" value="1"/>
</dbReference>
<dbReference type="RefSeq" id="WP_217791590.1">
    <property type="nucleotide sequence ID" value="NZ_JAHSPG010000008.1"/>
</dbReference>
<reference evidence="2" key="1">
    <citation type="submission" date="2021-06" db="EMBL/GenBank/DDBJ databases">
        <authorList>
            <person name="Huq M.A."/>
        </authorList>
    </citation>
    <scope>NUCLEOTIDE SEQUENCE</scope>
    <source>
        <strain evidence="2">MAH-26</strain>
    </source>
</reference>
<evidence type="ECO:0000313" key="2">
    <source>
        <dbReference type="EMBL" id="MBV4357937.1"/>
    </source>
</evidence>
<gene>
    <name evidence="2" type="ORF">KTO63_12310</name>
</gene>
<dbReference type="InterPro" id="IPR024705">
    <property type="entry name" value="Ssp411"/>
</dbReference>
<accession>A0A9E2SAX0</accession>
<sequence length="674" mass="77154">MSKPNHLATETSPYLLQHAYNPVEWFPWSEEALKKAKDESKPILVSIGYSACHWCHVMEKESFENEETAAIMNEYFVNIKIDREERPDIDQVYMDAVQAMTGSGGWPLNVFLTPDGKPFYGGTYYPPQQLYNRPSWTDVLHGVANAWHNKHEEVLQQANNLTGYIEQSNTFGHDNAEQNFTHEKAATIFTNLMKQADTLEGGFGKAPKFPQTFSIQYLLKYYHFYKNEEALKHALLSLDKMIYGGIYDQLGGGFARYSTDAEWLAPHFEKMLYDNALLLITMADAYQLTKNDLYKETIDHTMAFITRELLSPENGFYAALDADSEGEEGKFYVWSKKEVEEVLGADAELFCKFYDITETGNWEHTNILRVKISVDDFSQKHKIDLPVLKEKLKEGREKLLKAREKRVRPGLDDKILLNWNALMNTACCKIYAATGREEYRELALKNVNFLLAAFLQGENLFHTYKNGHAKISAFLDDYAYLIQALINLQEITGDVSYLMKAKELTEHVLDNFSEAETGLFYFTGSQQKDIIVRKKEIYDGALPSGNAVMISNLYYLAVVFDVQLWHERCNKALGSLVKMCENYPTSFGVWCDLILEVIRGTREIVVTGEVVDEVRKEILANFIPYKVFQSASQENNLFPLLSGKSVTSQPLIFHCKNYSCSEPVNNVDLLLKQL</sequence>
<dbReference type="CDD" id="cd02955">
    <property type="entry name" value="SSP411"/>
    <property type="match status" value="1"/>
</dbReference>
<evidence type="ECO:0000259" key="1">
    <source>
        <dbReference type="Pfam" id="PF03190"/>
    </source>
</evidence>
<protein>
    <submittedName>
        <fullName evidence="2">Thioredoxin domain-containing protein</fullName>
    </submittedName>
</protein>
<dbReference type="PIRSF" id="PIRSF006402">
    <property type="entry name" value="UCP006402_thioredoxin"/>
    <property type="match status" value="1"/>
</dbReference>
<keyword evidence="3" id="KW-1185">Reference proteome</keyword>
<dbReference type="Pfam" id="PF03190">
    <property type="entry name" value="Thioredox_DsbH"/>
    <property type="match status" value="1"/>
</dbReference>
<dbReference type="Proteomes" id="UP000812270">
    <property type="component" value="Unassembled WGS sequence"/>
</dbReference>
<dbReference type="AlphaFoldDB" id="A0A9E2SAX0"/>
<evidence type="ECO:0000313" key="3">
    <source>
        <dbReference type="Proteomes" id="UP000812270"/>
    </source>
</evidence>
<name>A0A9E2SAX0_9BACT</name>
<dbReference type="PANTHER" id="PTHR42899">
    <property type="entry name" value="SPERMATOGENESIS-ASSOCIATED PROTEIN 20"/>
    <property type="match status" value="1"/>
</dbReference>
<comment type="caution">
    <text evidence="2">The sequence shown here is derived from an EMBL/GenBank/DDBJ whole genome shotgun (WGS) entry which is preliminary data.</text>
</comment>
<feature type="domain" description="Spermatogenesis-associated protein 20-like TRX" evidence="1">
    <location>
        <begin position="5"/>
        <end position="163"/>
    </location>
</feature>
<proteinExistence type="predicted"/>